<comment type="similarity">
    <text evidence="1 3">Belongs to the short-chain dehydrogenases/reductases (SDR) family.</text>
</comment>
<dbReference type="GO" id="GO:0016020">
    <property type="term" value="C:membrane"/>
    <property type="evidence" value="ECO:0007669"/>
    <property type="project" value="TreeGrafter"/>
</dbReference>
<dbReference type="EMBL" id="JACEIQ010000010">
    <property type="protein sequence ID" value="MBA4494855.1"/>
    <property type="molecule type" value="Genomic_DNA"/>
</dbReference>
<evidence type="ECO:0000256" key="3">
    <source>
        <dbReference type="RuleBase" id="RU000363"/>
    </source>
</evidence>
<dbReference type="PRINTS" id="PR00080">
    <property type="entry name" value="SDRFAMILY"/>
</dbReference>
<sequence length="258" mass="28737">MEAVLITGAGSGIGYELSRLFAMNGYDLVIVAENGERLEQLATEWRAEFGVRVLVMPKDLAHPSAPEEIVSQLKEKEIEIDLLVNNAEITANEPFTETPLEQELAMIQVNVTALTHLTRLLIGEMAARGKGKVLNVASTVVFRTNPGDRMAVYRATQAYILAFSEALAQEFKEQGITVSALCPRPPQTEPEKKTHFHQHSFFGARLSDREVATAAFRGLMEGKSVIIPGMKNQLFARSVRLLPRNMVKEIMRKMENEK</sequence>
<keyword evidence="5" id="KW-1185">Reference proteome</keyword>
<reference evidence="4 5" key="1">
    <citation type="submission" date="2020-07" db="EMBL/GenBank/DDBJ databases">
        <authorList>
            <person name="Feng H."/>
        </authorList>
    </citation>
    <scope>NUCLEOTIDE SEQUENCE [LARGE SCALE GENOMIC DNA]</scope>
    <source>
        <strain evidence="5">s-10</strain>
    </source>
</reference>
<gene>
    <name evidence="4" type="ORF">H1191_11105</name>
</gene>
<name>A0A7W2A8Q1_9BACL</name>
<dbReference type="InterPro" id="IPR002347">
    <property type="entry name" value="SDR_fam"/>
</dbReference>
<evidence type="ECO:0000313" key="5">
    <source>
        <dbReference type="Proteomes" id="UP000535491"/>
    </source>
</evidence>
<dbReference type="InterPro" id="IPR036291">
    <property type="entry name" value="NAD(P)-bd_dom_sf"/>
</dbReference>
<evidence type="ECO:0000256" key="2">
    <source>
        <dbReference type="ARBA" id="ARBA00023002"/>
    </source>
</evidence>
<proteinExistence type="inferred from homology"/>
<dbReference type="Pfam" id="PF00106">
    <property type="entry name" value="adh_short"/>
    <property type="match status" value="1"/>
</dbReference>
<protein>
    <submittedName>
        <fullName evidence="4">SDR family oxidoreductase</fullName>
    </submittedName>
</protein>
<organism evidence="4 5">
    <name type="scientific">Paenactinomyces guangxiensis</name>
    <dbReference type="NCBI Taxonomy" id="1490290"/>
    <lineage>
        <taxon>Bacteria</taxon>
        <taxon>Bacillati</taxon>
        <taxon>Bacillota</taxon>
        <taxon>Bacilli</taxon>
        <taxon>Bacillales</taxon>
        <taxon>Thermoactinomycetaceae</taxon>
        <taxon>Paenactinomyces</taxon>
    </lineage>
</organism>
<dbReference type="Gene3D" id="3.40.50.720">
    <property type="entry name" value="NAD(P)-binding Rossmann-like Domain"/>
    <property type="match status" value="1"/>
</dbReference>
<dbReference type="CDD" id="cd05233">
    <property type="entry name" value="SDR_c"/>
    <property type="match status" value="1"/>
</dbReference>
<dbReference type="PANTHER" id="PTHR44196">
    <property type="entry name" value="DEHYDROGENASE/REDUCTASE SDR FAMILY MEMBER 7B"/>
    <property type="match status" value="1"/>
</dbReference>
<evidence type="ECO:0000256" key="1">
    <source>
        <dbReference type="ARBA" id="ARBA00006484"/>
    </source>
</evidence>
<dbReference type="Proteomes" id="UP000535491">
    <property type="component" value="Unassembled WGS sequence"/>
</dbReference>
<dbReference type="PRINTS" id="PR00081">
    <property type="entry name" value="GDHRDH"/>
</dbReference>
<dbReference type="GO" id="GO:0016491">
    <property type="term" value="F:oxidoreductase activity"/>
    <property type="evidence" value="ECO:0007669"/>
    <property type="project" value="UniProtKB-KW"/>
</dbReference>
<dbReference type="AlphaFoldDB" id="A0A7W2A8Q1"/>
<comment type="caution">
    <text evidence="4">The sequence shown here is derived from an EMBL/GenBank/DDBJ whole genome shotgun (WGS) entry which is preliminary data.</text>
</comment>
<keyword evidence="2" id="KW-0560">Oxidoreductase</keyword>
<accession>A0A7W2A8Q1</accession>
<evidence type="ECO:0000313" key="4">
    <source>
        <dbReference type="EMBL" id="MBA4494855.1"/>
    </source>
</evidence>
<dbReference type="PANTHER" id="PTHR44196:SF2">
    <property type="entry name" value="SHORT-CHAIN DEHYDROGENASE-RELATED"/>
    <property type="match status" value="1"/>
</dbReference>
<dbReference type="SUPFAM" id="SSF51735">
    <property type="entry name" value="NAD(P)-binding Rossmann-fold domains"/>
    <property type="match status" value="1"/>
</dbReference>
<dbReference type="PIRSF" id="PIRSF000126">
    <property type="entry name" value="11-beta-HSD1"/>
    <property type="match status" value="1"/>
</dbReference>